<dbReference type="KEGG" id="pvx:PVX_042690"/>
<accession>A5KDA6</accession>
<reference evidence="2 3" key="1">
    <citation type="journal article" date="2008" name="Nature">
        <title>Comparative genomics of the neglected human malaria parasite Plasmodium vivax.</title>
        <authorList>
            <person name="Carlton J.M."/>
            <person name="Adams J.H."/>
            <person name="Silva J.C."/>
            <person name="Bidwell S.L."/>
            <person name="Lorenzi H."/>
            <person name="Caler E."/>
            <person name="Crabtree J."/>
            <person name="Angiuoli S.V."/>
            <person name="Merino E.F."/>
            <person name="Amedeo P."/>
            <person name="Cheng Q."/>
            <person name="Coulson R.M."/>
            <person name="Crabb B.S."/>
            <person name="Del Portillo H.A."/>
            <person name="Essien K."/>
            <person name="Feldblyum T.V."/>
            <person name="Fernandez-Becerra C."/>
            <person name="Gilson P.R."/>
            <person name="Gueye A.H."/>
            <person name="Guo X."/>
            <person name="Kang'a S."/>
            <person name="Kooij T.W."/>
            <person name="Korsinczky M."/>
            <person name="Meyer E.V."/>
            <person name="Nene V."/>
            <person name="Paulsen I."/>
            <person name="White O."/>
            <person name="Ralph S.A."/>
            <person name="Ren Q."/>
            <person name="Sargeant T.J."/>
            <person name="Salzberg S.L."/>
            <person name="Stoeckert C.J."/>
            <person name="Sullivan S.A."/>
            <person name="Yamamoto M.M."/>
            <person name="Hoffman S.L."/>
            <person name="Wortman J.R."/>
            <person name="Gardner M.J."/>
            <person name="Galinski M.R."/>
            <person name="Barnwell J.W."/>
            <person name="Fraser-Liggett C.M."/>
        </authorList>
    </citation>
    <scope>NUCLEOTIDE SEQUENCE [LARGE SCALE GENOMIC DNA]</scope>
    <source>
        <strain evidence="2 3">Salvador I</strain>
    </source>
</reference>
<dbReference type="RefSeq" id="XP_001612456.1">
    <property type="nucleotide sequence ID" value="XM_001612406.1"/>
</dbReference>
<evidence type="ECO:0000313" key="3">
    <source>
        <dbReference type="Proteomes" id="UP000008333"/>
    </source>
</evidence>
<feature type="transmembrane region" description="Helical" evidence="1">
    <location>
        <begin position="263"/>
        <end position="285"/>
    </location>
</feature>
<keyword evidence="1" id="KW-1133">Transmembrane helix</keyword>
<name>A5KDA6_PLAVS</name>
<gene>
    <name evidence="2" type="ORF">PVX_042690</name>
</gene>
<proteinExistence type="predicted"/>
<feature type="transmembrane region" description="Helical" evidence="1">
    <location>
        <begin position="7"/>
        <end position="25"/>
    </location>
</feature>
<dbReference type="GeneID" id="5471680"/>
<evidence type="ECO:0000313" key="2">
    <source>
        <dbReference type="EMBL" id="EDL42663.1"/>
    </source>
</evidence>
<dbReference type="InterPro" id="IPR008780">
    <property type="entry name" value="Plasmodium_Vir"/>
</dbReference>
<dbReference type="EMBL" id="AAKM01000310">
    <property type="protein sequence ID" value="EDL42663.1"/>
    <property type="molecule type" value="Genomic_DNA"/>
</dbReference>
<organism evidence="2 3">
    <name type="scientific">Plasmodium vivax (strain Salvador I)</name>
    <dbReference type="NCBI Taxonomy" id="126793"/>
    <lineage>
        <taxon>Eukaryota</taxon>
        <taxon>Sar</taxon>
        <taxon>Alveolata</taxon>
        <taxon>Apicomplexa</taxon>
        <taxon>Aconoidasida</taxon>
        <taxon>Haemosporida</taxon>
        <taxon>Plasmodiidae</taxon>
        <taxon>Plasmodium</taxon>
        <taxon>Plasmodium (Plasmodium)</taxon>
    </lineage>
</organism>
<keyword evidence="3" id="KW-1185">Reference proteome</keyword>
<dbReference type="Proteomes" id="UP000008333">
    <property type="component" value="Unassembled WGS sequence"/>
</dbReference>
<keyword evidence="1" id="KW-0472">Membrane</keyword>
<keyword evidence="1" id="KW-0812">Transmembrane</keyword>
<sequence length="337" mass="38961">MNSLYLCIINTHIYVMFITLFFHLIKFNKAKCRYDFFDNISNYMKDGKSIEDTVRSVDASKYCDSFSSATASQLGDKENAKYICEIFTKLCNHFPNCKKQEQNTSYKQNCGLLNYWLNMKLNDDKINGKTCVLEIENTIQSQCSDIFEFNFDSLNFLYDIKKEELHKMNILYSLYQNYSKLKNIIENKSGPEKTSLLPHSTACCADYNKAKYICSDDNNKITFCKKLVTFESKYDELYNTFKGKKSEFSDDLIKLSECTDNKIITTAVTGTVVGLIPLFGVLYKFTPMGQLLKSKIGILNNDISNNDEEYTKISLMEQESDHISSRQGTYNIKYQTL</sequence>
<protein>
    <submittedName>
        <fullName evidence="2">Variable surface protein Vir30, putative</fullName>
    </submittedName>
</protein>
<comment type="caution">
    <text evidence="2">The sequence shown here is derived from an EMBL/GenBank/DDBJ whole genome shotgun (WGS) entry which is preliminary data.</text>
</comment>
<dbReference type="PhylomeDB" id="A5KDA6"/>
<dbReference type="AlphaFoldDB" id="A5KDA6"/>
<evidence type="ECO:0000256" key="1">
    <source>
        <dbReference type="SAM" id="Phobius"/>
    </source>
</evidence>
<dbReference type="Pfam" id="PF05795">
    <property type="entry name" value="Plasmodium_Vir"/>
    <property type="match status" value="1"/>
</dbReference>
<dbReference type="InParanoid" id="A5KDA6"/>
<dbReference type="VEuPathDB" id="PlasmoDB:PVX_042690"/>